<evidence type="ECO:0000313" key="2">
    <source>
        <dbReference type="EMBL" id="PLB36168.1"/>
    </source>
</evidence>
<dbReference type="AlphaFoldDB" id="A0A2I2F6G8"/>
<reference evidence="2 3" key="1">
    <citation type="submission" date="2017-12" db="EMBL/GenBank/DDBJ databases">
        <authorList>
            <consortium name="DOE Joint Genome Institute"/>
            <person name="Haridas S."/>
            <person name="Kjaerbolling I."/>
            <person name="Vesth T.C."/>
            <person name="Frisvad J.C."/>
            <person name="Nybo J.L."/>
            <person name="Theobald S."/>
            <person name="Kuo A."/>
            <person name="Bowyer P."/>
            <person name="Matsuda Y."/>
            <person name="Mondo S."/>
            <person name="Lyhne E.K."/>
            <person name="Kogle M.E."/>
            <person name="Clum A."/>
            <person name="Lipzen A."/>
            <person name="Salamov A."/>
            <person name="Ngan C.Y."/>
            <person name="Daum C."/>
            <person name="Chiniquy J."/>
            <person name="Barry K."/>
            <person name="LaButti K."/>
            <person name="Simmons B.A."/>
            <person name="Magnuson J.K."/>
            <person name="Mortensen U.H."/>
            <person name="Larsen T.O."/>
            <person name="Grigoriev I.V."/>
            <person name="Baker S.E."/>
            <person name="Andersen M.R."/>
            <person name="Nordberg H.P."/>
            <person name="Cantor M.N."/>
            <person name="Hua S.X."/>
        </authorList>
    </citation>
    <scope>NUCLEOTIDE SEQUENCE [LARGE SCALE GENOMIC DNA]</scope>
    <source>
        <strain evidence="2 3">CBS 102.13</strain>
    </source>
</reference>
<evidence type="ECO:0000313" key="3">
    <source>
        <dbReference type="Proteomes" id="UP000234585"/>
    </source>
</evidence>
<gene>
    <name evidence="2" type="ORF">BDW47DRAFT_109228</name>
</gene>
<accession>A0A2I2F6G8</accession>
<dbReference type="GeneID" id="36520574"/>
<proteinExistence type="predicted"/>
<name>A0A2I2F6G8_ASPCN</name>
<evidence type="ECO:0000256" key="1">
    <source>
        <dbReference type="SAM" id="MobiDB-lite"/>
    </source>
</evidence>
<keyword evidence="3" id="KW-1185">Reference proteome</keyword>
<dbReference type="EMBL" id="KZ559154">
    <property type="protein sequence ID" value="PLB36168.1"/>
    <property type="molecule type" value="Genomic_DNA"/>
</dbReference>
<protein>
    <submittedName>
        <fullName evidence="2">Uncharacterized protein</fullName>
    </submittedName>
</protein>
<feature type="region of interest" description="Disordered" evidence="1">
    <location>
        <begin position="1"/>
        <end position="22"/>
    </location>
</feature>
<organism evidence="2 3">
    <name type="scientific">Aspergillus candidus</name>
    <dbReference type="NCBI Taxonomy" id="41067"/>
    <lineage>
        <taxon>Eukaryota</taxon>
        <taxon>Fungi</taxon>
        <taxon>Dikarya</taxon>
        <taxon>Ascomycota</taxon>
        <taxon>Pezizomycotina</taxon>
        <taxon>Eurotiomycetes</taxon>
        <taxon>Eurotiomycetidae</taxon>
        <taxon>Eurotiales</taxon>
        <taxon>Aspergillaceae</taxon>
        <taxon>Aspergillus</taxon>
        <taxon>Aspergillus subgen. Circumdati</taxon>
    </lineage>
</organism>
<sequence>MSETSFQDSSGKRRRPDGGNMYVSRCWSWRHRRLDDSRDEAPSAHRPHKVA</sequence>
<dbReference type="Proteomes" id="UP000234585">
    <property type="component" value="Unassembled WGS sequence"/>
</dbReference>
<dbReference type="RefSeq" id="XP_024670180.1">
    <property type="nucleotide sequence ID" value="XM_024813414.1"/>
</dbReference>